<name>A0A0E0LD14_ORYPU</name>
<sequence length="153" mass="15710">MAPVCSATADVPPAAPGGDPRATPASRPPAVSDRDPTAAAPPAVVDLQPSGSRFPASLRRPHVPVEPVHDNPPSTHMNKPLALGTDEKKPENHHPPAAQVAPPVVVIPHPSPTNGPITEPIKDNPTSVFSHLSLTHGPGGLPPAPTEPIKDNP</sequence>
<organism evidence="2">
    <name type="scientific">Oryza punctata</name>
    <name type="common">Red rice</name>
    <dbReference type="NCBI Taxonomy" id="4537"/>
    <lineage>
        <taxon>Eukaryota</taxon>
        <taxon>Viridiplantae</taxon>
        <taxon>Streptophyta</taxon>
        <taxon>Embryophyta</taxon>
        <taxon>Tracheophyta</taxon>
        <taxon>Spermatophyta</taxon>
        <taxon>Magnoliopsida</taxon>
        <taxon>Liliopsida</taxon>
        <taxon>Poales</taxon>
        <taxon>Poaceae</taxon>
        <taxon>BOP clade</taxon>
        <taxon>Oryzoideae</taxon>
        <taxon>Oryzeae</taxon>
        <taxon>Oryzinae</taxon>
        <taxon>Oryza</taxon>
    </lineage>
</organism>
<feature type="compositionally biased region" description="Basic and acidic residues" evidence="1">
    <location>
        <begin position="85"/>
        <end position="94"/>
    </location>
</feature>
<dbReference type="Proteomes" id="UP000026962">
    <property type="component" value="Chromosome 6"/>
</dbReference>
<feature type="compositionally biased region" description="Low complexity" evidence="1">
    <location>
        <begin position="7"/>
        <end position="25"/>
    </location>
</feature>
<accession>A0A0E0LD14</accession>
<protein>
    <submittedName>
        <fullName evidence="2">Uncharacterized protein</fullName>
    </submittedName>
</protein>
<feature type="region of interest" description="Disordered" evidence="1">
    <location>
        <begin position="1"/>
        <end position="153"/>
    </location>
</feature>
<evidence type="ECO:0000256" key="1">
    <source>
        <dbReference type="SAM" id="MobiDB-lite"/>
    </source>
</evidence>
<reference evidence="2" key="2">
    <citation type="submission" date="2018-05" db="EMBL/GenBank/DDBJ databases">
        <title>OpunRS2 (Oryza punctata Reference Sequence Version 2).</title>
        <authorList>
            <person name="Zhang J."/>
            <person name="Kudrna D."/>
            <person name="Lee S."/>
            <person name="Talag J."/>
            <person name="Welchert J."/>
            <person name="Wing R.A."/>
        </authorList>
    </citation>
    <scope>NUCLEOTIDE SEQUENCE [LARGE SCALE GENOMIC DNA]</scope>
</reference>
<feature type="compositionally biased region" description="Low complexity" evidence="1">
    <location>
        <begin position="95"/>
        <end position="108"/>
    </location>
</feature>
<proteinExistence type="predicted"/>
<evidence type="ECO:0000313" key="3">
    <source>
        <dbReference type="Proteomes" id="UP000026962"/>
    </source>
</evidence>
<reference evidence="2" key="1">
    <citation type="submission" date="2015-04" db="UniProtKB">
        <authorList>
            <consortium name="EnsemblPlants"/>
        </authorList>
    </citation>
    <scope>IDENTIFICATION</scope>
</reference>
<keyword evidence="3" id="KW-1185">Reference proteome</keyword>
<dbReference type="AlphaFoldDB" id="A0A0E0LD14"/>
<evidence type="ECO:0000313" key="2">
    <source>
        <dbReference type="EnsemblPlants" id="OPUNC06G17800.2"/>
    </source>
</evidence>
<dbReference type="EnsemblPlants" id="OPUNC06G17800.2">
    <property type="protein sequence ID" value="OPUNC06G17800.2"/>
    <property type="gene ID" value="OPUNC06G17800"/>
</dbReference>
<dbReference type="Gramene" id="OPUNC06G17800.2">
    <property type="protein sequence ID" value="OPUNC06G17800.2"/>
    <property type="gene ID" value="OPUNC06G17800"/>
</dbReference>
<feature type="compositionally biased region" description="Polar residues" evidence="1">
    <location>
        <begin position="124"/>
        <end position="133"/>
    </location>
</feature>